<feature type="domain" description="PhoU" evidence="7">
    <location>
        <begin position="452"/>
        <end position="537"/>
    </location>
</feature>
<dbReference type="GO" id="GO:0005436">
    <property type="term" value="F:sodium:phosphate symporter activity"/>
    <property type="evidence" value="ECO:0007669"/>
    <property type="project" value="InterPro"/>
</dbReference>
<dbReference type="SUPFAM" id="SSF109755">
    <property type="entry name" value="PhoU-like"/>
    <property type="match status" value="1"/>
</dbReference>
<dbReference type="InterPro" id="IPR026022">
    <property type="entry name" value="PhoU_dom"/>
</dbReference>
<evidence type="ECO:0000256" key="5">
    <source>
        <dbReference type="ARBA" id="ARBA00023136"/>
    </source>
</evidence>
<evidence type="ECO:0000259" key="7">
    <source>
        <dbReference type="Pfam" id="PF01895"/>
    </source>
</evidence>
<feature type="transmembrane region" description="Helical" evidence="6">
    <location>
        <begin position="86"/>
        <end position="104"/>
    </location>
</feature>
<feature type="transmembrane region" description="Helical" evidence="6">
    <location>
        <begin position="212"/>
        <end position="235"/>
    </location>
</feature>
<dbReference type="PANTHER" id="PTHR10010:SF46">
    <property type="entry name" value="SODIUM-DEPENDENT PHOSPHATE TRANSPORT PROTEIN 2B"/>
    <property type="match status" value="1"/>
</dbReference>
<dbReference type="GO" id="GO:0044341">
    <property type="term" value="P:sodium-dependent phosphate transport"/>
    <property type="evidence" value="ECO:0007669"/>
    <property type="project" value="InterPro"/>
</dbReference>
<feature type="transmembrane region" description="Helical" evidence="6">
    <location>
        <begin position="247"/>
        <end position="268"/>
    </location>
</feature>
<organism evidence="8 9">
    <name type="scientific">Shouchella lonarensis</name>
    <dbReference type="NCBI Taxonomy" id="1464122"/>
    <lineage>
        <taxon>Bacteria</taxon>
        <taxon>Bacillati</taxon>
        <taxon>Bacillota</taxon>
        <taxon>Bacilli</taxon>
        <taxon>Bacillales</taxon>
        <taxon>Bacillaceae</taxon>
        <taxon>Shouchella</taxon>
    </lineage>
</organism>
<dbReference type="Pfam" id="PF02690">
    <property type="entry name" value="Na_Pi_cotrans"/>
    <property type="match status" value="2"/>
</dbReference>
<dbReference type="AlphaFoldDB" id="A0A1G6KNP3"/>
<dbReference type="NCBIfam" id="NF037997">
    <property type="entry name" value="Na_Pi_symport"/>
    <property type="match status" value="1"/>
</dbReference>
<accession>A0A1G6KNP3</accession>
<comment type="subcellular location">
    <subcellularLocation>
        <location evidence="1">Cell membrane</location>
        <topology evidence="1">Multi-pass membrane protein</topology>
    </subcellularLocation>
</comment>
<keyword evidence="2" id="KW-1003">Cell membrane</keyword>
<feature type="transmembrane region" description="Helical" evidence="6">
    <location>
        <begin position="111"/>
        <end position="128"/>
    </location>
</feature>
<keyword evidence="5 6" id="KW-0472">Membrane</keyword>
<protein>
    <submittedName>
        <fullName evidence="8">Phosphate:Na+ symporter</fullName>
    </submittedName>
</protein>
<dbReference type="Pfam" id="PF01895">
    <property type="entry name" value="PhoU"/>
    <property type="match status" value="2"/>
</dbReference>
<feature type="transmembrane region" description="Helical" evidence="6">
    <location>
        <begin position="176"/>
        <end position="200"/>
    </location>
</feature>
<keyword evidence="4 6" id="KW-1133">Transmembrane helix</keyword>
<dbReference type="InterPro" id="IPR004633">
    <property type="entry name" value="NaPi_cotrn-rel/YqeW-like"/>
</dbReference>
<dbReference type="PANTHER" id="PTHR10010">
    <property type="entry name" value="SOLUTE CARRIER FAMILY 34 SODIUM PHOSPHATE , MEMBER 2-RELATED"/>
    <property type="match status" value="1"/>
</dbReference>
<gene>
    <name evidence="8" type="ORF">SAMN05421737_10793</name>
</gene>
<dbReference type="GO" id="GO:0005886">
    <property type="term" value="C:plasma membrane"/>
    <property type="evidence" value="ECO:0007669"/>
    <property type="project" value="UniProtKB-SubCell"/>
</dbReference>
<evidence type="ECO:0000313" key="9">
    <source>
        <dbReference type="Proteomes" id="UP000242662"/>
    </source>
</evidence>
<dbReference type="Proteomes" id="UP000242662">
    <property type="component" value="Unassembled WGS sequence"/>
</dbReference>
<dbReference type="Gene3D" id="1.20.58.220">
    <property type="entry name" value="Phosphate transport system protein phou homolog 2, domain 2"/>
    <property type="match status" value="1"/>
</dbReference>
<evidence type="ECO:0000256" key="3">
    <source>
        <dbReference type="ARBA" id="ARBA00022692"/>
    </source>
</evidence>
<feature type="transmembrane region" description="Helical" evidence="6">
    <location>
        <begin position="134"/>
        <end position="155"/>
    </location>
</feature>
<sequence>MEDLQALLFMFLGGVGIFLFSVKYMGDGLQKTAGDGLRNLLDRYTTNPFMGLMVGIIVTILLQSSSATTVLTVGLVNAGFMRLRQSVAVIMGANIGTTTTAFIIGLNLKEYSLPIMAIGAFLIFFFKIKKVNNIGQIIFGFGGLFYGLALMGSSLRPLSSWEPFVDFTIRMGEHPVLGVIVGVILAVSLQSSSAAIGLVQQLYEQGAIGLQAALPVLIGDNIGTTITAILVSIGATVAARRAALTHVMFNVLGAILIMIIFPFFVNFIEFLAGQFNLNPSMQIAAAHGVYNTANVLIQFPFIAVLVLIVTKLVPGEELELDYKPKHLDPIFIGSSPGIALGQAKQEVLHMASYSQHALKHAIRYMETGEKKDADKALKYEDAINNLDKEITEYLIKVSSRSLSASDSNTHSVLLNVVRDIERIGDHMENIVELKDYQKANKVTLSDVAIQDLNEMFELTHSTLQSAMDSLEHDDLDKAHEVLKHEELIDKMERKLRKQHIVRMNEGACTGAAGIIFVDIISNLERIGDHSVNIAETVIGEE</sequence>
<feature type="transmembrane region" description="Helical" evidence="6">
    <location>
        <begin position="288"/>
        <end position="309"/>
    </location>
</feature>
<evidence type="ECO:0000256" key="1">
    <source>
        <dbReference type="ARBA" id="ARBA00004651"/>
    </source>
</evidence>
<evidence type="ECO:0000256" key="6">
    <source>
        <dbReference type="SAM" id="Phobius"/>
    </source>
</evidence>
<evidence type="ECO:0000256" key="4">
    <source>
        <dbReference type="ARBA" id="ARBA00022989"/>
    </source>
</evidence>
<keyword evidence="9" id="KW-1185">Reference proteome</keyword>
<dbReference type="EMBL" id="FMYM01000007">
    <property type="protein sequence ID" value="SDC32583.1"/>
    <property type="molecule type" value="Genomic_DNA"/>
</dbReference>
<evidence type="ECO:0000313" key="8">
    <source>
        <dbReference type="EMBL" id="SDC32583.1"/>
    </source>
</evidence>
<keyword evidence="3 6" id="KW-0812">Transmembrane</keyword>
<proteinExistence type="predicted"/>
<reference evidence="9" key="1">
    <citation type="submission" date="2016-09" db="EMBL/GenBank/DDBJ databases">
        <authorList>
            <person name="Varghese N."/>
            <person name="Submissions S."/>
        </authorList>
    </citation>
    <scope>NUCLEOTIDE SEQUENCE [LARGE SCALE GENOMIC DNA]</scope>
    <source>
        <strain evidence="9">25nlg</strain>
    </source>
</reference>
<evidence type="ECO:0000256" key="2">
    <source>
        <dbReference type="ARBA" id="ARBA00022475"/>
    </source>
</evidence>
<dbReference type="InterPro" id="IPR038078">
    <property type="entry name" value="PhoU-like_sf"/>
</dbReference>
<feature type="transmembrane region" description="Helical" evidence="6">
    <location>
        <begin position="6"/>
        <end position="26"/>
    </location>
</feature>
<dbReference type="NCBIfam" id="TIGR00704">
    <property type="entry name" value="NaPi_cotrn_rel"/>
    <property type="match status" value="1"/>
</dbReference>
<feature type="transmembrane region" description="Helical" evidence="6">
    <location>
        <begin position="47"/>
        <end position="66"/>
    </location>
</feature>
<feature type="domain" description="PhoU" evidence="7">
    <location>
        <begin position="348"/>
        <end position="432"/>
    </location>
</feature>
<dbReference type="InterPro" id="IPR003841">
    <property type="entry name" value="Na/Pi_transpt"/>
</dbReference>
<name>A0A1G6KNP3_9BACI</name>